<dbReference type="Pfam" id="PF04535">
    <property type="entry name" value="CASP_dom"/>
    <property type="match status" value="1"/>
</dbReference>
<feature type="transmembrane region" description="Helical" evidence="8">
    <location>
        <begin position="16"/>
        <end position="36"/>
    </location>
</feature>
<feature type="transmembrane region" description="Helical" evidence="8">
    <location>
        <begin position="148"/>
        <end position="171"/>
    </location>
</feature>
<evidence type="ECO:0000256" key="7">
    <source>
        <dbReference type="ARBA" id="ARBA00023136"/>
    </source>
</evidence>
<protein>
    <recommendedName>
        <fullName evidence="8">CASP-like protein</fullName>
    </recommendedName>
</protein>
<evidence type="ECO:0000256" key="5">
    <source>
        <dbReference type="ARBA" id="ARBA00022692"/>
    </source>
</evidence>
<evidence type="ECO:0000256" key="6">
    <source>
        <dbReference type="ARBA" id="ARBA00022989"/>
    </source>
</evidence>
<dbReference type="AlphaFoldDB" id="A0A251QLK7"/>
<evidence type="ECO:0000259" key="9">
    <source>
        <dbReference type="Pfam" id="PF04535"/>
    </source>
</evidence>
<dbReference type="OrthoDB" id="1164542at2759"/>
<evidence type="ECO:0000256" key="1">
    <source>
        <dbReference type="ARBA" id="ARBA00004651"/>
    </source>
</evidence>
<comment type="subcellular location">
    <subcellularLocation>
        <location evidence="1 8">Cell membrane</location>
        <topology evidence="1 8">Multi-pass membrane protein</topology>
    </subcellularLocation>
</comment>
<keyword evidence="6 8" id="KW-1133">Transmembrane helix</keyword>
<comment type="subunit">
    <text evidence="3 8">Homodimer and heterodimers.</text>
</comment>
<comment type="caution">
    <text evidence="8">Lacks conserved residue(s) required for the propagation of feature annotation.</text>
</comment>
<keyword evidence="11" id="KW-1185">Reference proteome</keyword>
<dbReference type="PANTHER" id="PTHR33573:SF40">
    <property type="entry name" value="CASP-LIKE PROTEIN 4D2"/>
    <property type="match status" value="1"/>
</dbReference>
<gene>
    <name evidence="10" type="ORF">PRUPE_2G234100</name>
</gene>
<evidence type="ECO:0000256" key="2">
    <source>
        <dbReference type="ARBA" id="ARBA00007651"/>
    </source>
</evidence>
<evidence type="ECO:0000313" key="11">
    <source>
        <dbReference type="Proteomes" id="UP000006882"/>
    </source>
</evidence>
<dbReference type="Proteomes" id="UP000006882">
    <property type="component" value="Chromosome G2"/>
</dbReference>
<dbReference type="PANTHER" id="PTHR33573">
    <property type="entry name" value="CASP-LIKE PROTEIN 4A4"/>
    <property type="match status" value="1"/>
</dbReference>
<comment type="similarity">
    <text evidence="2 8">Belongs to the Casparian strip membrane proteins (CASP) family.</text>
</comment>
<reference evidence="10 11" key="1">
    <citation type="journal article" date="2013" name="Nat. Genet.">
        <title>The high-quality draft genome of peach (Prunus persica) identifies unique patterns of genetic diversity, domestication and genome evolution.</title>
        <authorList>
            <consortium name="International Peach Genome Initiative"/>
            <person name="Verde I."/>
            <person name="Abbott A.G."/>
            <person name="Scalabrin S."/>
            <person name="Jung S."/>
            <person name="Shu S."/>
            <person name="Marroni F."/>
            <person name="Zhebentyayeva T."/>
            <person name="Dettori M.T."/>
            <person name="Grimwood J."/>
            <person name="Cattonaro F."/>
            <person name="Zuccolo A."/>
            <person name="Rossini L."/>
            <person name="Jenkins J."/>
            <person name="Vendramin E."/>
            <person name="Meisel L.A."/>
            <person name="Decroocq V."/>
            <person name="Sosinski B."/>
            <person name="Prochnik S."/>
            <person name="Mitros T."/>
            <person name="Policriti A."/>
            <person name="Cipriani G."/>
            <person name="Dondini L."/>
            <person name="Ficklin S."/>
            <person name="Goodstein D.M."/>
            <person name="Xuan P."/>
            <person name="Del Fabbro C."/>
            <person name="Aramini V."/>
            <person name="Copetti D."/>
            <person name="Gonzalez S."/>
            <person name="Horner D.S."/>
            <person name="Falchi R."/>
            <person name="Lucas S."/>
            <person name="Mica E."/>
            <person name="Maldonado J."/>
            <person name="Lazzari B."/>
            <person name="Bielenberg D."/>
            <person name="Pirona R."/>
            <person name="Miculan M."/>
            <person name="Barakat A."/>
            <person name="Testolin R."/>
            <person name="Stella A."/>
            <person name="Tartarini S."/>
            <person name="Tonutti P."/>
            <person name="Arus P."/>
            <person name="Orellana A."/>
            <person name="Wells C."/>
            <person name="Main D."/>
            <person name="Vizzotto G."/>
            <person name="Silva H."/>
            <person name="Salamini F."/>
            <person name="Schmutz J."/>
            <person name="Morgante M."/>
            <person name="Rokhsar D.S."/>
        </authorList>
    </citation>
    <scope>NUCLEOTIDE SEQUENCE [LARGE SCALE GENOMIC DNA]</scope>
    <source>
        <strain evidence="11">cv. Nemared</strain>
    </source>
</reference>
<feature type="transmembrane region" description="Helical" evidence="8">
    <location>
        <begin position="65"/>
        <end position="88"/>
    </location>
</feature>
<evidence type="ECO:0000256" key="3">
    <source>
        <dbReference type="ARBA" id="ARBA00011489"/>
    </source>
</evidence>
<evidence type="ECO:0000256" key="4">
    <source>
        <dbReference type="ARBA" id="ARBA00022475"/>
    </source>
</evidence>
<feature type="domain" description="Casparian strip membrane protein" evidence="9">
    <location>
        <begin position="9"/>
        <end position="158"/>
    </location>
</feature>
<evidence type="ECO:0000256" key="8">
    <source>
        <dbReference type="RuleBase" id="RU361233"/>
    </source>
</evidence>
<dbReference type="Gramene" id="ONI24320">
    <property type="protein sequence ID" value="ONI24320"/>
    <property type="gene ID" value="PRUPE_2G234100"/>
</dbReference>
<dbReference type="GO" id="GO:0005886">
    <property type="term" value="C:plasma membrane"/>
    <property type="evidence" value="ECO:0007669"/>
    <property type="project" value="UniProtKB-SubCell"/>
</dbReference>
<evidence type="ECO:0000313" key="10">
    <source>
        <dbReference type="EMBL" id="ONI24320.1"/>
    </source>
</evidence>
<keyword evidence="5 8" id="KW-0812">Transmembrane</keyword>
<sequence>MDASLLSSTSMRIITLVLRIVTAVTLLASLGLLLIISHPVKDLNERGEVKETWIMRFYHRVPFRYTAATIIIGAAYSIFQIVCAIIRLAKRNEGNVMLDFFGEEVLSKLLVSGAVAGFLGSSELVKAWEEYGVNREDINSFTNKTYAANGLVLLSFVFSFVLSVLSSYALARNISLSET</sequence>
<dbReference type="InterPro" id="IPR006702">
    <property type="entry name" value="CASP_dom"/>
</dbReference>
<dbReference type="EMBL" id="CM007652">
    <property type="protein sequence ID" value="ONI24320.1"/>
    <property type="molecule type" value="Genomic_DNA"/>
</dbReference>
<accession>A0A251QLK7</accession>
<keyword evidence="7 8" id="KW-0472">Membrane</keyword>
<name>A0A251QLK7_PRUPE</name>
<keyword evidence="4 8" id="KW-1003">Cell membrane</keyword>
<organism evidence="10 11">
    <name type="scientific">Prunus persica</name>
    <name type="common">Peach</name>
    <name type="synonym">Amygdalus persica</name>
    <dbReference type="NCBI Taxonomy" id="3760"/>
    <lineage>
        <taxon>Eukaryota</taxon>
        <taxon>Viridiplantae</taxon>
        <taxon>Streptophyta</taxon>
        <taxon>Embryophyta</taxon>
        <taxon>Tracheophyta</taxon>
        <taxon>Spermatophyta</taxon>
        <taxon>Magnoliopsida</taxon>
        <taxon>eudicotyledons</taxon>
        <taxon>Gunneridae</taxon>
        <taxon>Pentapetalae</taxon>
        <taxon>rosids</taxon>
        <taxon>fabids</taxon>
        <taxon>Rosales</taxon>
        <taxon>Rosaceae</taxon>
        <taxon>Amygdaloideae</taxon>
        <taxon>Amygdaleae</taxon>
        <taxon>Prunus</taxon>
    </lineage>
</organism>
<proteinExistence type="inferred from homology"/>